<accession>A0A1H0RYQ1</accession>
<keyword evidence="1" id="KW-0436">Ligase</keyword>
<dbReference type="OrthoDB" id="5125415at2"/>
<evidence type="ECO:0000313" key="1">
    <source>
        <dbReference type="EMBL" id="SDP34702.1"/>
    </source>
</evidence>
<keyword evidence="2" id="KW-1185">Reference proteome</keyword>
<dbReference type="Gene3D" id="3.90.1140.10">
    <property type="entry name" value="Cyclic phosphodiesterase"/>
    <property type="match status" value="1"/>
</dbReference>
<dbReference type="GO" id="GO:0016874">
    <property type="term" value="F:ligase activity"/>
    <property type="evidence" value="ECO:0007669"/>
    <property type="project" value="UniProtKB-KW"/>
</dbReference>
<dbReference type="SUPFAM" id="SSF55144">
    <property type="entry name" value="LigT-like"/>
    <property type="match status" value="1"/>
</dbReference>
<gene>
    <name evidence="1" type="ORF">SAMN04515671_3817</name>
</gene>
<reference evidence="1 2" key="1">
    <citation type="submission" date="2016-10" db="EMBL/GenBank/DDBJ databases">
        <authorList>
            <person name="de Groot N.N."/>
        </authorList>
    </citation>
    <scope>NUCLEOTIDE SEQUENCE [LARGE SCALE GENOMIC DNA]</scope>
    <source>
        <strain evidence="2">P4-7,KCTC 19426,CECT 7604</strain>
    </source>
</reference>
<name>A0A1H0RYQ1_9ACTN</name>
<dbReference type="STRING" id="1090615.SAMN04515671_3817"/>
<proteinExistence type="predicted"/>
<dbReference type="EMBL" id="LT629710">
    <property type="protein sequence ID" value="SDP34702.1"/>
    <property type="molecule type" value="Genomic_DNA"/>
</dbReference>
<dbReference type="Proteomes" id="UP000198741">
    <property type="component" value="Chromosome I"/>
</dbReference>
<protein>
    <submittedName>
        <fullName evidence="1">2'-5' RNA ligase superfamily protein</fullName>
    </submittedName>
</protein>
<dbReference type="InterPro" id="IPR009097">
    <property type="entry name" value="Cyclic_Pdiesterase"/>
</dbReference>
<dbReference type="RefSeq" id="WP_090478993.1">
    <property type="nucleotide sequence ID" value="NZ_LT629710.1"/>
</dbReference>
<organism evidence="1 2">
    <name type="scientific">Nakamurella panacisegetis</name>
    <dbReference type="NCBI Taxonomy" id="1090615"/>
    <lineage>
        <taxon>Bacteria</taxon>
        <taxon>Bacillati</taxon>
        <taxon>Actinomycetota</taxon>
        <taxon>Actinomycetes</taxon>
        <taxon>Nakamurellales</taxon>
        <taxon>Nakamurellaceae</taxon>
        <taxon>Nakamurella</taxon>
    </lineage>
</organism>
<dbReference type="AlphaFoldDB" id="A0A1H0RYQ1"/>
<dbReference type="Pfam" id="PF13563">
    <property type="entry name" value="2_5_RNA_ligase2"/>
    <property type="match status" value="1"/>
</dbReference>
<evidence type="ECO:0000313" key="2">
    <source>
        <dbReference type="Proteomes" id="UP000198741"/>
    </source>
</evidence>
<sequence>MPRLVVVLPLDPLPLGAGWHLNDWPLHVTVAPTFVIDAELPTVVGAVEPVMRSVPAFTVTAGPDEGFGRSGAIPVSLLEPSPILAGLHRALLGAIIGIGGVFDDPEYTGNHYRPHITMTKAARVHPGDRLHLRQATLVDMEPVGAERLRHVVRSWTLV</sequence>